<evidence type="ECO:0000313" key="1">
    <source>
        <dbReference type="EMBL" id="GKX67945.1"/>
    </source>
</evidence>
<proteinExistence type="predicted"/>
<sequence>MKKKLLYSVILLVMIIFAVCSLLFAGFGDAIKRSTQINTIEITRRSDSKVLILSDKGTIKKFVDAINNCEKTDGKIDIRANDYFVKIDYKDKTSSEYMLWVGNDNTKGVLMKNDKTWFISEKSNTIFKEILKENTYFTYISREI</sequence>
<organism evidence="1 2">
    <name type="scientific">Inconstantimicrobium mannanitabidum</name>
    <dbReference type="NCBI Taxonomy" id="1604901"/>
    <lineage>
        <taxon>Bacteria</taxon>
        <taxon>Bacillati</taxon>
        <taxon>Bacillota</taxon>
        <taxon>Clostridia</taxon>
        <taxon>Eubacteriales</taxon>
        <taxon>Clostridiaceae</taxon>
        <taxon>Inconstantimicrobium</taxon>
    </lineage>
</organism>
<dbReference type="EMBL" id="BROD01000001">
    <property type="protein sequence ID" value="GKX67945.1"/>
    <property type="molecule type" value="Genomic_DNA"/>
</dbReference>
<evidence type="ECO:0000313" key="2">
    <source>
        <dbReference type="Proteomes" id="UP001058074"/>
    </source>
</evidence>
<reference evidence="1" key="1">
    <citation type="journal article" date="2025" name="Int. J. Syst. Evol. Microbiol.">
        <title>Inconstantimicrobium mannanitabidum sp. nov., a novel member of the family Clostridiaceae isolated from anoxic soil under the treatment of reductive soil disinfestation.</title>
        <authorList>
            <person name="Ueki A."/>
            <person name="Tonouchi A."/>
            <person name="Honma S."/>
            <person name="Kaku N."/>
            <person name="Ueki K."/>
        </authorList>
    </citation>
    <scope>NUCLEOTIDE SEQUENCE</scope>
    <source>
        <strain evidence="1">TW13</strain>
    </source>
</reference>
<gene>
    <name evidence="1" type="ORF">rsdtw13_32030</name>
</gene>
<protein>
    <submittedName>
        <fullName evidence="1">Uncharacterized protein</fullName>
    </submittedName>
</protein>
<comment type="caution">
    <text evidence="1">The sequence shown here is derived from an EMBL/GenBank/DDBJ whole genome shotgun (WGS) entry which is preliminary data.</text>
</comment>
<keyword evidence="2" id="KW-1185">Reference proteome</keyword>
<name>A0ACB5RFT0_9CLOT</name>
<accession>A0ACB5RFT0</accession>
<dbReference type="Proteomes" id="UP001058074">
    <property type="component" value="Unassembled WGS sequence"/>
</dbReference>